<evidence type="ECO:0000313" key="2">
    <source>
        <dbReference type="EMBL" id="CAA9314476.1"/>
    </source>
</evidence>
<reference evidence="2" key="1">
    <citation type="submission" date="2020-02" db="EMBL/GenBank/DDBJ databases">
        <authorList>
            <person name="Meier V. D."/>
        </authorList>
    </citation>
    <scope>NUCLEOTIDE SEQUENCE</scope>
    <source>
        <strain evidence="2">AVDCRST_MAG61</strain>
    </source>
</reference>
<accession>A0A6J4KT54</accession>
<dbReference type="AlphaFoldDB" id="A0A6J4KT54"/>
<feature type="region of interest" description="Disordered" evidence="1">
    <location>
        <begin position="34"/>
        <end position="61"/>
    </location>
</feature>
<protein>
    <submittedName>
        <fullName evidence="2">Uncharacterized protein</fullName>
    </submittedName>
</protein>
<evidence type="ECO:0000256" key="1">
    <source>
        <dbReference type="SAM" id="MobiDB-lite"/>
    </source>
</evidence>
<dbReference type="EMBL" id="CADCTT010000258">
    <property type="protein sequence ID" value="CAA9314476.1"/>
    <property type="molecule type" value="Genomic_DNA"/>
</dbReference>
<feature type="compositionally biased region" description="Gly residues" evidence="1">
    <location>
        <begin position="49"/>
        <end position="61"/>
    </location>
</feature>
<sequence length="61" mass="6834">MMPRLICLVRRHRWHNGWDEDRHRTVWTCKRCGRRRSDETGDPGTLDPFGGGGIADAGGGG</sequence>
<proteinExistence type="predicted"/>
<name>A0A6J4KT54_9ACTN</name>
<gene>
    <name evidence="2" type="ORF">AVDCRST_MAG61-1982</name>
</gene>
<organism evidence="2">
    <name type="scientific">uncultured Friedmanniella sp</name>
    <dbReference type="NCBI Taxonomy" id="335381"/>
    <lineage>
        <taxon>Bacteria</taxon>
        <taxon>Bacillati</taxon>
        <taxon>Actinomycetota</taxon>
        <taxon>Actinomycetes</taxon>
        <taxon>Propionibacteriales</taxon>
        <taxon>Nocardioidaceae</taxon>
        <taxon>Friedmanniella</taxon>
        <taxon>environmental samples</taxon>
    </lineage>
</organism>